<feature type="domain" description="Metallo-beta-lactamase" evidence="1">
    <location>
        <begin position="25"/>
        <end position="80"/>
    </location>
</feature>
<dbReference type="InterPro" id="IPR001279">
    <property type="entry name" value="Metallo-B-lactamas"/>
</dbReference>
<reference evidence="2 3" key="1">
    <citation type="submission" date="2016-07" db="EMBL/GenBank/DDBJ databases">
        <authorList>
            <person name="Jeong J.-J."/>
            <person name="Kim D.W."/>
            <person name="Sang M.K."/>
            <person name="Choi I.-G."/>
            <person name="Kim K.D."/>
        </authorList>
    </citation>
    <scope>NUCLEOTIDE SEQUENCE [LARGE SCALE GENOMIC DNA]</scope>
    <source>
        <strain evidence="2 3">UTM-3</strain>
    </source>
</reference>
<organism evidence="2 3">
    <name type="scientific">Chryseobacterium artocarpi</name>
    <dbReference type="NCBI Taxonomy" id="1414727"/>
    <lineage>
        <taxon>Bacteria</taxon>
        <taxon>Pseudomonadati</taxon>
        <taxon>Bacteroidota</taxon>
        <taxon>Flavobacteriia</taxon>
        <taxon>Flavobacteriales</taxon>
        <taxon>Weeksellaceae</taxon>
        <taxon>Chryseobacterium group</taxon>
        <taxon>Chryseobacterium</taxon>
    </lineage>
</organism>
<dbReference type="InterPro" id="IPR052159">
    <property type="entry name" value="Competence_DNA_uptake"/>
</dbReference>
<dbReference type="PANTHER" id="PTHR30619">
    <property type="entry name" value="DNA INTERNALIZATION/COMPETENCE PROTEIN COMEC/REC2"/>
    <property type="match status" value="1"/>
</dbReference>
<dbReference type="Proteomes" id="UP000092651">
    <property type="component" value="Unassembled WGS sequence"/>
</dbReference>
<sequence length="361" mass="41856">MEIEINMINVEDGDAIILMLKNSEKKSLIVIDGGYKAHYPKIKKRLEEVLPLYDNKIDLLICTHYDNDHIGGVEKILDDYHQIVQEIWIHTIKETVDEEIHFLGKQLTELKQNLLLEDIDIDSSSKYIIEGYEDLLRVVRKIRDYGLEDKMSQVFKGKEFGKFPIFSVIGPTYDFYRQNLPALKSEAIEEDLKANFDHRFSSGIPKLSEYLKNSLNTSGNEADCKNLEVSSLRNGVTATNMVSIVTLLQFDNKKFLFTGDAGIESFEKHIPNWDTDLKDLYFLDLPHHGSKNNTSKKMIDVFNPNYVFVSARSRNNRPSSHIESCIKSRKNLVRFEITNRDSKTWYIKIDQDGNFSRIFRI</sequence>
<dbReference type="PANTHER" id="PTHR30619:SF1">
    <property type="entry name" value="RECOMBINATION PROTEIN 2"/>
    <property type="match status" value="1"/>
</dbReference>
<evidence type="ECO:0000313" key="2">
    <source>
        <dbReference type="EMBL" id="OCA69078.1"/>
    </source>
</evidence>
<proteinExistence type="predicted"/>
<dbReference type="Gene3D" id="3.60.15.10">
    <property type="entry name" value="Ribonuclease Z/Hydroxyacylglutathione hydrolase-like"/>
    <property type="match status" value="1"/>
</dbReference>
<evidence type="ECO:0000313" key="3">
    <source>
        <dbReference type="Proteomes" id="UP000092651"/>
    </source>
</evidence>
<name>A0A1B8ZBS9_9FLAO</name>
<keyword evidence="3" id="KW-1185">Reference proteome</keyword>
<dbReference type="InterPro" id="IPR036866">
    <property type="entry name" value="RibonucZ/Hydroxyglut_hydro"/>
</dbReference>
<accession>A0A1B8ZBS9</accession>
<dbReference type="SUPFAM" id="SSF56281">
    <property type="entry name" value="Metallo-hydrolase/oxidoreductase"/>
    <property type="match status" value="1"/>
</dbReference>
<comment type="caution">
    <text evidence="2">The sequence shown here is derived from an EMBL/GenBank/DDBJ whole genome shotgun (WGS) entry which is preliminary data.</text>
</comment>
<gene>
    <name evidence="2" type="ORF">BBI01_17860</name>
</gene>
<dbReference type="RefSeq" id="WP_065396177.1">
    <property type="nucleotide sequence ID" value="NZ_MAYH01000048.1"/>
</dbReference>
<dbReference type="AlphaFoldDB" id="A0A1B8ZBS9"/>
<protein>
    <recommendedName>
        <fullName evidence="1">Metallo-beta-lactamase domain-containing protein</fullName>
    </recommendedName>
</protein>
<evidence type="ECO:0000259" key="1">
    <source>
        <dbReference type="Pfam" id="PF00753"/>
    </source>
</evidence>
<dbReference type="EMBL" id="MAYH01000048">
    <property type="protein sequence ID" value="OCA69078.1"/>
    <property type="molecule type" value="Genomic_DNA"/>
</dbReference>
<dbReference type="Pfam" id="PF00753">
    <property type="entry name" value="Lactamase_B"/>
    <property type="match status" value="1"/>
</dbReference>
<dbReference type="OrthoDB" id="418728at2"/>